<dbReference type="PANTHER" id="PTHR43434">
    <property type="entry name" value="PHOSPHOGLYCOLATE PHOSPHATASE"/>
    <property type="match status" value="1"/>
</dbReference>
<proteinExistence type="inferred from homology"/>
<dbReference type="NCBIfam" id="TIGR01549">
    <property type="entry name" value="HAD-SF-IA-v1"/>
    <property type="match status" value="1"/>
</dbReference>
<name>A0A2I1N9M8_9BACT</name>
<comment type="pathway">
    <text evidence="2">Organic acid metabolism; glycolate biosynthesis; glycolate from 2-phosphoglycolate: step 1/1.</text>
</comment>
<dbReference type="Gene3D" id="3.40.50.1000">
    <property type="entry name" value="HAD superfamily/HAD-like"/>
    <property type="match status" value="1"/>
</dbReference>
<organism evidence="5 6">
    <name type="scientific">Campylobacter ureolyticus</name>
    <dbReference type="NCBI Taxonomy" id="827"/>
    <lineage>
        <taxon>Bacteria</taxon>
        <taxon>Pseudomonadati</taxon>
        <taxon>Campylobacterota</taxon>
        <taxon>Epsilonproteobacteria</taxon>
        <taxon>Campylobacterales</taxon>
        <taxon>Campylobacteraceae</taxon>
        <taxon>Campylobacter</taxon>
    </lineage>
</organism>
<gene>
    <name evidence="5" type="ORF">CYJ41_06520</name>
</gene>
<protein>
    <recommendedName>
        <fullName evidence="4">phosphoglycolate phosphatase</fullName>
        <ecNumber evidence="4">3.1.3.18</ecNumber>
    </recommendedName>
</protein>
<dbReference type="GO" id="GO:0006281">
    <property type="term" value="P:DNA repair"/>
    <property type="evidence" value="ECO:0007669"/>
    <property type="project" value="TreeGrafter"/>
</dbReference>
<evidence type="ECO:0000256" key="2">
    <source>
        <dbReference type="ARBA" id="ARBA00004818"/>
    </source>
</evidence>
<dbReference type="Gene3D" id="1.10.150.240">
    <property type="entry name" value="Putative phosphatase, domain 2"/>
    <property type="match status" value="1"/>
</dbReference>
<reference evidence="5 6" key="1">
    <citation type="submission" date="2017-12" db="EMBL/GenBank/DDBJ databases">
        <title>Phylogenetic diversity of female urinary microbiome.</title>
        <authorList>
            <person name="Thomas-White K."/>
            <person name="Wolfe A.J."/>
        </authorList>
    </citation>
    <scope>NUCLEOTIDE SEQUENCE [LARGE SCALE GENOMIC DNA]</scope>
    <source>
        <strain evidence="5 6">UMB0112</strain>
    </source>
</reference>
<evidence type="ECO:0000313" key="6">
    <source>
        <dbReference type="Proteomes" id="UP000234639"/>
    </source>
</evidence>
<dbReference type="EMBL" id="PKHU01000005">
    <property type="protein sequence ID" value="PKZ29078.1"/>
    <property type="molecule type" value="Genomic_DNA"/>
</dbReference>
<dbReference type="PANTHER" id="PTHR43434:SF1">
    <property type="entry name" value="PHOSPHOGLYCOLATE PHOSPHATASE"/>
    <property type="match status" value="1"/>
</dbReference>
<evidence type="ECO:0000256" key="3">
    <source>
        <dbReference type="ARBA" id="ARBA00006171"/>
    </source>
</evidence>
<dbReference type="PRINTS" id="PR00413">
    <property type="entry name" value="HADHALOGNASE"/>
</dbReference>
<dbReference type="SFLD" id="SFLDS00003">
    <property type="entry name" value="Haloacid_Dehalogenase"/>
    <property type="match status" value="1"/>
</dbReference>
<dbReference type="Proteomes" id="UP000234639">
    <property type="component" value="Unassembled WGS sequence"/>
</dbReference>
<dbReference type="GO" id="GO:0005829">
    <property type="term" value="C:cytosol"/>
    <property type="evidence" value="ECO:0007669"/>
    <property type="project" value="TreeGrafter"/>
</dbReference>
<dbReference type="SUPFAM" id="SSF56784">
    <property type="entry name" value="HAD-like"/>
    <property type="match status" value="1"/>
</dbReference>
<evidence type="ECO:0000256" key="1">
    <source>
        <dbReference type="ARBA" id="ARBA00000830"/>
    </source>
</evidence>
<dbReference type="InterPro" id="IPR041492">
    <property type="entry name" value="HAD_2"/>
</dbReference>
<sequence length="213" mass="24365">MNLVIFDMDGTLVDSGKAITSTINTTRKELDLKPNLESDFIVKIINDPTKNYIKEFYPGITPSQKLMDRFEVLFRQNYEKYATIYGGIKHLLEKLKKENIAIALASNAPSKSLEKILKKLEIFEYFDYIIGFDEENPKKPDPTMLIKIINHHSKNNKSFKTIFIGDSLKDKAASSNAKIQYLHANWGFGKGLMQGVNTPNEALNSILNYFYQN</sequence>
<dbReference type="InterPro" id="IPR036412">
    <property type="entry name" value="HAD-like_sf"/>
</dbReference>
<accession>A0A2I1N9M8</accession>
<comment type="caution">
    <text evidence="5">The sequence shown here is derived from an EMBL/GenBank/DDBJ whole genome shotgun (WGS) entry which is preliminary data.</text>
</comment>
<comment type="similarity">
    <text evidence="3">Belongs to the HAD-like hydrolase superfamily. CbbY/CbbZ/Gph/YieH family.</text>
</comment>
<keyword evidence="5" id="KW-0378">Hydrolase</keyword>
<dbReference type="AlphaFoldDB" id="A0A2I1N9M8"/>
<dbReference type="SFLD" id="SFLDG01129">
    <property type="entry name" value="C1.5:_HAD__Beta-PGM__Phosphata"/>
    <property type="match status" value="1"/>
</dbReference>
<dbReference type="InterPro" id="IPR006439">
    <property type="entry name" value="HAD-SF_hydro_IA"/>
</dbReference>
<dbReference type="InterPro" id="IPR023198">
    <property type="entry name" value="PGP-like_dom2"/>
</dbReference>
<comment type="catalytic activity">
    <reaction evidence="1">
        <text>2-phosphoglycolate + H2O = glycolate + phosphate</text>
        <dbReference type="Rhea" id="RHEA:14369"/>
        <dbReference type="ChEBI" id="CHEBI:15377"/>
        <dbReference type="ChEBI" id="CHEBI:29805"/>
        <dbReference type="ChEBI" id="CHEBI:43474"/>
        <dbReference type="ChEBI" id="CHEBI:58033"/>
        <dbReference type="EC" id="3.1.3.18"/>
    </reaction>
</comment>
<dbReference type="InterPro" id="IPR023214">
    <property type="entry name" value="HAD_sf"/>
</dbReference>
<dbReference type="EC" id="3.1.3.18" evidence="4"/>
<evidence type="ECO:0000256" key="4">
    <source>
        <dbReference type="ARBA" id="ARBA00013078"/>
    </source>
</evidence>
<evidence type="ECO:0000313" key="5">
    <source>
        <dbReference type="EMBL" id="PKZ29078.1"/>
    </source>
</evidence>
<dbReference type="GO" id="GO:0008967">
    <property type="term" value="F:phosphoglycolate phosphatase activity"/>
    <property type="evidence" value="ECO:0007669"/>
    <property type="project" value="UniProtKB-EC"/>
</dbReference>
<dbReference type="RefSeq" id="WP_101637468.1">
    <property type="nucleotide sequence ID" value="NZ_PKHU01000005.1"/>
</dbReference>
<dbReference type="InterPro" id="IPR050155">
    <property type="entry name" value="HAD-like_hydrolase_sf"/>
</dbReference>
<dbReference type="Pfam" id="PF13419">
    <property type="entry name" value="HAD_2"/>
    <property type="match status" value="1"/>
</dbReference>